<dbReference type="GO" id="GO:0003755">
    <property type="term" value="F:peptidyl-prolyl cis-trans isomerase activity"/>
    <property type="evidence" value="ECO:0007669"/>
    <property type="project" value="InterPro"/>
</dbReference>
<dbReference type="Gene3D" id="2.40.100.10">
    <property type="entry name" value="Cyclophilin-like"/>
    <property type="match status" value="1"/>
</dbReference>
<sequence length="705" mass="78943">MPRRLNDGDPGRFTAAALLFIGLISCLVVYAVFSTLLRPQDHALDSAVRSQDHSRVDGGGGCCRGVDNLELWGSAVKWGTDFKFNSSDECCKACKVMCSGNHGPCLCDSWVFCGDKEACGSKFGECWLKKQNDVLVPDRQEGGQKVMWTSGLIFGQGQGIVGFETEHGVLHVKLHPECAPHSVYYILSLLTMRHCAGCQFHRAENRGSYWDSQGNHINNAPYGPPYAMIQGILQPEGNMFTPIPTEHCPTISRGSVGWVGSGPEFFISLANHHEWKQSYTVFGSVLPEDMEVAERIAGLPTRTDVWNSVNVSVLEKPVSLTVRRMKSGQEQEESVPRRHRHRSFHTTTTRRVPPPCWTDEETAALVNAYKDKWFALRRGNLRAADWDDVAASLPTFGGPAKTATQCRHKIEKLWKRYRGEKQRSLTKPGKFSSSWDLFPVLDAMEFASVTSTAVEPNDQDVDRENESNGVDGFRVRSKRSLVSTPRDGFGVRSRVKSQMRMYGGFKPEFDSDNDSGGGFGSKRRYNGHQKFNADSDDEILLAPKATRLRGSHGKLSSGEFSSGGGGFPLKSYGDRSFASHGFKAKNFNNNFSPEMDYDDDERERFNPRIQNSRRVNGYTWKDGSYPGVSNGYGSSSRLKHEQMNESDPINEVVSSVKMLTEMFVSVEESKMEMEKTRMEMELKHCQMMLESQQQIIGAFVEDLKH</sequence>
<evidence type="ECO:0000313" key="4">
    <source>
        <dbReference type="EnsemblPlants" id="Bo8g046100.1"/>
    </source>
</evidence>
<dbReference type="Gramene" id="Bo8g046100.1">
    <property type="protein sequence ID" value="Bo8g046100.1"/>
    <property type="gene ID" value="Bo8g046100"/>
</dbReference>
<reference evidence="4 5" key="1">
    <citation type="journal article" date="2014" name="Genome Biol.">
        <title>Transcriptome and methylome profiling reveals relics of genome dominance in the mesopolyploid Brassica oleracea.</title>
        <authorList>
            <person name="Parkin I.A."/>
            <person name="Koh C."/>
            <person name="Tang H."/>
            <person name="Robinson S.J."/>
            <person name="Kagale S."/>
            <person name="Clarke W.E."/>
            <person name="Town C.D."/>
            <person name="Nixon J."/>
            <person name="Krishnakumar V."/>
            <person name="Bidwell S.L."/>
            <person name="Denoeud F."/>
            <person name="Belcram H."/>
            <person name="Links M.G."/>
            <person name="Just J."/>
            <person name="Clarke C."/>
            <person name="Bender T."/>
            <person name="Huebert T."/>
            <person name="Mason A.S."/>
            <person name="Pires J.C."/>
            <person name="Barker G."/>
            <person name="Moore J."/>
            <person name="Walley P.G."/>
            <person name="Manoli S."/>
            <person name="Batley J."/>
            <person name="Edwards D."/>
            <person name="Nelson M.N."/>
            <person name="Wang X."/>
            <person name="Paterson A.H."/>
            <person name="King G."/>
            <person name="Bancroft I."/>
            <person name="Chalhoub B."/>
            <person name="Sharpe A.G."/>
        </authorList>
    </citation>
    <scope>NUCLEOTIDE SEQUENCE</scope>
    <source>
        <strain evidence="4 5">cv. TO1000</strain>
    </source>
</reference>
<dbReference type="HOGENOM" id="CLU_391479_0_0_1"/>
<dbReference type="PANTHER" id="PTHR46873:SF1">
    <property type="entry name" value="EXPRESSED PROTEIN"/>
    <property type="match status" value="1"/>
</dbReference>
<dbReference type="EnsemblPlants" id="Bo8g046100.1">
    <property type="protein sequence ID" value="Bo8g046100.1"/>
    <property type="gene ID" value="Bo8g046100"/>
</dbReference>
<accession>A0A0D3DMD4</accession>
<dbReference type="AlphaFoldDB" id="A0A0D3DMD4"/>
<dbReference type="InterPro" id="IPR002130">
    <property type="entry name" value="Cyclophilin-type_PPIase_dom"/>
</dbReference>
<dbReference type="Proteomes" id="UP000032141">
    <property type="component" value="Chromosome C8"/>
</dbReference>
<dbReference type="PANTHER" id="PTHR46873">
    <property type="entry name" value="EXPRESSED PROTEIN"/>
    <property type="match status" value="1"/>
</dbReference>
<evidence type="ECO:0000259" key="3">
    <source>
        <dbReference type="PROSITE" id="PS50090"/>
    </source>
</evidence>
<feature type="region of interest" description="Disordered" evidence="1">
    <location>
        <begin position="505"/>
        <end position="530"/>
    </location>
</feature>
<keyword evidence="2" id="KW-0812">Transmembrane</keyword>
<feature type="transmembrane region" description="Helical" evidence="2">
    <location>
        <begin position="12"/>
        <end position="33"/>
    </location>
</feature>
<reference evidence="4" key="2">
    <citation type="submission" date="2015-03" db="UniProtKB">
        <authorList>
            <consortium name="EnsemblPlants"/>
        </authorList>
    </citation>
    <scope>IDENTIFICATION</scope>
</reference>
<dbReference type="SUPFAM" id="SSF50891">
    <property type="entry name" value="Cyclophilin-like"/>
    <property type="match status" value="1"/>
</dbReference>
<dbReference type="InterPro" id="IPR044822">
    <property type="entry name" value="Myb_DNA-bind_4"/>
</dbReference>
<dbReference type="FunFam" id="2.40.100.10:FF:000086">
    <property type="entry name" value="Predicted protein"/>
    <property type="match status" value="1"/>
</dbReference>
<dbReference type="Gene3D" id="1.10.10.60">
    <property type="entry name" value="Homeodomain-like"/>
    <property type="match status" value="1"/>
</dbReference>
<keyword evidence="5" id="KW-1185">Reference proteome</keyword>
<dbReference type="InterPro" id="IPR029000">
    <property type="entry name" value="Cyclophilin-like_dom_sf"/>
</dbReference>
<keyword evidence="2" id="KW-1133">Transmembrane helix</keyword>
<name>A0A0D3DMD4_BRAOL</name>
<feature type="region of interest" description="Disordered" evidence="1">
    <location>
        <begin position="324"/>
        <end position="351"/>
    </location>
</feature>
<keyword evidence="2" id="KW-0472">Membrane</keyword>
<dbReference type="STRING" id="109376.A0A0D3DMD4"/>
<evidence type="ECO:0000256" key="2">
    <source>
        <dbReference type="SAM" id="Phobius"/>
    </source>
</evidence>
<protein>
    <recommendedName>
        <fullName evidence="3">Myb-like domain-containing protein</fullName>
    </recommendedName>
</protein>
<dbReference type="Pfam" id="PF00160">
    <property type="entry name" value="Pro_isomerase"/>
    <property type="match status" value="1"/>
</dbReference>
<organism evidence="4 5">
    <name type="scientific">Brassica oleracea var. oleracea</name>
    <dbReference type="NCBI Taxonomy" id="109376"/>
    <lineage>
        <taxon>Eukaryota</taxon>
        <taxon>Viridiplantae</taxon>
        <taxon>Streptophyta</taxon>
        <taxon>Embryophyta</taxon>
        <taxon>Tracheophyta</taxon>
        <taxon>Spermatophyta</taxon>
        <taxon>Magnoliopsida</taxon>
        <taxon>eudicotyledons</taxon>
        <taxon>Gunneridae</taxon>
        <taxon>Pentapetalae</taxon>
        <taxon>rosids</taxon>
        <taxon>malvids</taxon>
        <taxon>Brassicales</taxon>
        <taxon>Brassicaceae</taxon>
        <taxon>Brassiceae</taxon>
        <taxon>Brassica</taxon>
    </lineage>
</organism>
<evidence type="ECO:0000256" key="1">
    <source>
        <dbReference type="SAM" id="MobiDB-lite"/>
    </source>
</evidence>
<evidence type="ECO:0000313" key="5">
    <source>
        <dbReference type="Proteomes" id="UP000032141"/>
    </source>
</evidence>
<proteinExistence type="predicted"/>
<dbReference type="PROSITE" id="PS50090">
    <property type="entry name" value="MYB_LIKE"/>
    <property type="match status" value="1"/>
</dbReference>
<dbReference type="InterPro" id="IPR001005">
    <property type="entry name" value="SANT/Myb"/>
</dbReference>
<dbReference type="PROSITE" id="PS51257">
    <property type="entry name" value="PROKAR_LIPOPROTEIN"/>
    <property type="match status" value="1"/>
</dbReference>
<dbReference type="Pfam" id="PF13837">
    <property type="entry name" value="Myb_DNA-bind_4"/>
    <property type="match status" value="1"/>
</dbReference>
<feature type="domain" description="Myb-like" evidence="3">
    <location>
        <begin position="357"/>
        <end position="414"/>
    </location>
</feature>
<dbReference type="eggNOG" id="KOG4282">
    <property type="taxonomic scope" value="Eukaryota"/>
</dbReference>